<proteinExistence type="predicted"/>
<accession>A0A8K0W1Y1</accession>
<evidence type="ECO:0000313" key="2">
    <source>
        <dbReference type="EMBL" id="KAH7091415.1"/>
    </source>
</evidence>
<keyword evidence="3" id="KW-1185">Reference proteome</keyword>
<dbReference type="Pfam" id="PF00583">
    <property type="entry name" value="Acetyltransf_1"/>
    <property type="match status" value="1"/>
</dbReference>
<evidence type="ECO:0000259" key="1">
    <source>
        <dbReference type="PROSITE" id="PS51186"/>
    </source>
</evidence>
<dbReference type="InterPro" id="IPR016181">
    <property type="entry name" value="Acyl_CoA_acyltransferase"/>
</dbReference>
<protein>
    <recommendedName>
        <fullName evidence="1">N-acetyltransferase domain-containing protein</fullName>
    </recommendedName>
</protein>
<dbReference type="PANTHER" id="PTHR42791">
    <property type="entry name" value="GNAT FAMILY ACETYLTRANSFERASE"/>
    <property type="match status" value="1"/>
</dbReference>
<dbReference type="AlphaFoldDB" id="A0A8K0W1Y1"/>
<dbReference type="OrthoDB" id="2115692at2759"/>
<dbReference type="InterPro" id="IPR052523">
    <property type="entry name" value="Trichothecene_AcTrans"/>
</dbReference>
<gene>
    <name evidence="2" type="ORF">FB567DRAFT_518601</name>
</gene>
<sequence length="223" mass="25573">MPDPNLEVSLLKPEEAEHYVRIRHETFRHTVNKVLYPRGEASQKTLDRVTAETKQNIANGNFYLKCVDKSTGEVIAAARWRHVKPKEEGAKERTWEEVEAAFADHFQPYDESDPEILEVLFKLFNDQKRISLGTKPYFALDTLVTLPQHERRGAGSMLVRWGCEKADQAGVVAYLEASPVGAPMYARHGFERVTQFELDLRRWGGDEVFQFIPMLRPAKEPST</sequence>
<organism evidence="2 3">
    <name type="scientific">Paraphoma chrysanthemicola</name>
    <dbReference type="NCBI Taxonomy" id="798071"/>
    <lineage>
        <taxon>Eukaryota</taxon>
        <taxon>Fungi</taxon>
        <taxon>Dikarya</taxon>
        <taxon>Ascomycota</taxon>
        <taxon>Pezizomycotina</taxon>
        <taxon>Dothideomycetes</taxon>
        <taxon>Pleosporomycetidae</taxon>
        <taxon>Pleosporales</taxon>
        <taxon>Pleosporineae</taxon>
        <taxon>Phaeosphaeriaceae</taxon>
        <taxon>Paraphoma</taxon>
    </lineage>
</organism>
<comment type="caution">
    <text evidence="2">The sequence shown here is derived from an EMBL/GenBank/DDBJ whole genome shotgun (WGS) entry which is preliminary data.</text>
</comment>
<dbReference type="PANTHER" id="PTHR42791:SF14">
    <property type="entry name" value="N-ACETYLTRANSFERASE DOMAIN-CONTAINING PROTEIN"/>
    <property type="match status" value="1"/>
</dbReference>
<feature type="domain" description="N-acetyltransferase" evidence="1">
    <location>
        <begin position="81"/>
        <end position="219"/>
    </location>
</feature>
<dbReference type="Proteomes" id="UP000813461">
    <property type="component" value="Unassembled WGS sequence"/>
</dbReference>
<dbReference type="EMBL" id="JAGMVJ010000004">
    <property type="protein sequence ID" value="KAH7091415.1"/>
    <property type="molecule type" value="Genomic_DNA"/>
</dbReference>
<dbReference type="GO" id="GO:0016747">
    <property type="term" value="F:acyltransferase activity, transferring groups other than amino-acyl groups"/>
    <property type="evidence" value="ECO:0007669"/>
    <property type="project" value="InterPro"/>
</dbReference>
<dbReference type="SUPFAM" id="SSF55729">
    <property type="entry name" value="Acyl-CoA N-acyltransferases (Nat)"/>
    <property type="match status" value="1"/>
</dbReference>
<dbReference type="InterPro" id="IPR000182">
    <property type="entry name" value="GNAT_dom"/>
</dbReference>
<reference evidence="2" key="1">
    <citation type="journal article" date="2021" name="Nat. Commun.">
        <title>Genetic determinants of endophytism in the Arabidopsis root mycobiome.</title>
        <authorList>
            <person name="Mesny F."/>
            <person name="Miyauchi S."/>
            <person name="Thiergart T."/>
            <person name="Pickel B."/>
            <person name="Atanasova L."/>
            <person name="Karlsson M."/>
            <person name="Huettel B."/>
            <person name="Barry K.W."/>
            <person name="Haridas S."/>
            <person name="Chen C."/>
            <person name="Bauer D."/>
            <person name="Andreopoulos W."/>
            <person name="Pangilinan J."/>
            <person name="LaButti K."/>
            <person name="Riley R."/>
            <person name="Lipzen A."/>
            <person name="Clum A."/>
            <person name="Drula E."/>
            <person name="Henrissat B."/>
            <person name="Kohler A."/>
            <person name="Grigoriev I.V."/>
            <person name="Martin F.M."/>
            <person name="Hacquard S."/>
        </authorList>
    </citation>
    <scope>NUCLEOTIDE SEQUENCE</scope>
    <source>
        <strain evidence="2">MPI-SDFR-AT-0120</strain>
    </source>
</reference>
<dbReference type="Gene3D" id="3.40.630.30">
    <property type="match status" value="1"/>
</dbReference>
<evidence type="ECO:0000313" key="3">
    <source>
        <dbReference type="Proteomes" id="UP000813461"/>
    </source>
</evidence>
<name>A0A8K0W1Y1_9PLEO</name>
<dbReference type="PROSITE" id="PS51186">
    <property type="entry name" value="GNAT"/>
    <property type="match status" value="1"/>
</dbReference>